<comment type="caution">
    <text evidence="1">The sequence shown here is derived from an EMBL/GenBank/DDBJ whole genome shotgun (WGS) entry which is preliminary data.</text>
</comment>
<dbReference type="Proteomes" id="UP001209257">
    <property type="component" value="Unassembled WGS sequence"/>
</dbReference>
<reference evidence="2" key="1">
    <citation type="submission" date="2023-07" db="EMBL/GenBank/DDBJ databases">
        <title>Study on multiphase classification of strain Alteromonas salexigens isolated from the Yellow Sea.</title>
        <authorList>
            <person name="Sun L."/>
        </authorList>
    </citation>
    <scope>NUCLEOTIDE SEQUENCE [LARGE SCALE GENOMIC DNA]</scope>
    <source>
        <strain evidence="2">ASW11-19</strain>
    </source>
</reference>
<protein>
    <submittedName>
        <fullName evidence="1">DUF2989 domain-containing protein</fullName>
    </submittedName>
</protein>
<proteinExistence type="predicted"/>
<dbReference type="EMBL" id="JAOTJC010000006">
    <property type="protein sequence ID" value="MCU7554356.1"/>
    <property type="molecule type" value="Genomic_DNA"/>
</dbReference>
<dbReference type="InterPro" id="IPR021372">
    <property type="entry name" value="DUF2989"/>
</dbReference>
<evidence type="ECO:0000313" key="2">
    <source>
        <dbReference type="Proteomes" id="UP001209257"/>
    </source>
</evidence>
<keyword evidence="2" id="KW-1185">Reference proteome</keyword>
<dbReference type="RefSeq" id="WP_262993032.1">
    <property type="nucleotide sequence ID" value="NZ_JAOTJC010000006.1"/>
</dbReference>
<evidence type="ECO:0000313" key="1">
    <source>
        <dbReference type="EMBL" id="MCU7554356.1"/>
    </source>
</evidence>
<accession>A0ABT2VM07</accession>
<organism evidence="1 2">
    <name type="scientific">Alteromonas salexigens</name>
    <dbReference type="NCBI Taxonomy" id="2982530"/>
    <lineage>
        <taxon>Bacteria</taxon>
        <taxon>Pseudomonadati</taxon>
        <taxon>Pseudomonadota</taxon>
        <taxon>Gammaproteobacteria</taxon>
        <taxon>Alteromonadales</taxon>
        <taxon>Alteromonadaceae</taxon>
        <taxon>Alteromonas/Salinimonas group</taxon>
        <taxon>Alteromonas</taxon>
    </lineage>
</organism>
<dbReference type="Pfam" id="PF11207">
    <property type="entry name" value="DUF2989"/>
    <property type="match status" value="1"/>
</dbReference>
<gene>
    <name evidence="1" type="ORF">OCL06_07075</name>
</gene>
<name>A0ABT2VM07_9ALTE</name>
<sequence length="296" mass="33944">MTKLLKSFNISTETAGFGKLFSNFSTTFTRLAAVVSLAGLTGCGDMFEPTLREICESHGHFCHDLNQDSQCRYEKAEIIRHRFNHKDAQDQAHKYGLLVKFEDYLTCIERVAHIEHKKVRDKEATRLKGVLTARKEIDRLSRETRHAADPYLSYYQWSRYGHKDALERFLLFSRTGKVKDPELLVNLASIQVKDDLDATVETLYRALSLYQSSEQVDNDIYATLVTIGLEQERFRLAYVWAAVMANYNDNISMQQPQSLAQQHDLPVAVLNAVSEEIIDHLDDGTFDADALKLYRL</sequence>